<sequence length="105" mass="11032">MFKRTITSALIFGAAAIAPPSFAHAQSAQCMPRDALVERLQSKYGESLNGGGLQSSSQLLEIWSSEMSGSFTVFITQPNGLSCVVATGQNWNSNTTMATAEGIAS</sequence>
<evidence type="ECO:0000313" key="2">
    <source>
        <dbReference type="EMBL" id="WWR46787.1"/>
    </source>
</evidence>
<keyword evidence="3" id="KW-1185">Reference proteome</keyword>
<proteinExistence type="predicted"/>
<evidence type="ECO:0000256" key="1">
    <source>
        <dbReference type="SAM" id="SignalP"/>
    </source>
</evidence>
<dbReference type="RefSeq" id="WP_338549630.1">
    <property type="nucleotide sequence ID" value="NZ_CP146069.1"/>
</dbReference>
<keyword evidence="1" id="KW-0732">Signal</keyword>
<evidence type="ECO:0000313" key="3">
    <source>
        <dbReference type="Proteomes" id="UP001364156"/>
    </source>
</evidence>
<protein>
    <submittedName>
        <fullName evidence="2">Uncharacterized protein</fullName>
    </submittedName>
</protein>
<dbReference type="Proteomes" id="UP001364156">
    <property type="component" value="Chromosome"/>
</dbReference>
<gene>
    <name evidence="2" type="ORF">RZ517_00985</name>
</gene>
<reference evidence="2 3" key="1">
    <citation type="submission" date="2023-10" db="EMBL/GenBank/DDBJ databases">
        <title>Roseovarius strain S88 nov., isolated from a marine algae.</title>
        <authorList>
            <person name="Lee M.W."/>
            <person name="Lee J.K."/>
            <person name="Kim J.M."/>
            <person name="Choi D.G."/>
            <person name="Baek J.H."/>
            <person name="Bayburt H."/>
            <person name="Jung J.J."/>
            <person name="Han D.M."/>
            <person name="Jeon C.O."/>
        </authorList>
    </citation>
    <scope>NUCLEOTIDE SEQUENCE [LARGE SCALE GENOMIC DNA]</scope>
    <source>
        <strain evidence="2 3">S88</strain>
    </source>
</reference>
<organism evidence="2 3">
    <name type="scientific">Roseovarius phycicola</name>
    <dbReference type="NCBI Taxonomy" id="3080976"/>
    <lineage>
        <taxon>Bacteria</taxon>
        <taxon>Pseudomonadati</taxon>
        <taxon>Pseudomonadota</taxon>
        <taxon>Alphaproteobacteria</taxon>
        <taxon>Rhodobacterales</taxon>
        <taxon>Roseobacteraceae</taxon>
        <taxon>Roseovarius</taxon>
    </lineage>
</organism>
<feature type="chain" id="PRO_5045899312" evidence="1">
    <location>
        <begin position="26"/>
        <end position="105"/>
    </location>
</feature>
<feature type="signal peptide" evidence="1">
    <location>
        <begin position="1"/>
        <end position="25"/>
    </location>
</feature>
<accession>A0ABZ2HK82</accession>
<name>A0ABZ2HK82_9RHOB</name>
<dbReference type="EMBL" id="CP146069">
    <property type="protein sequence ID" value="WWR46787.1"/>
    <property type="molecule type" value="Genomic_DNA"/>
</dbReference>